<proteinExistence type="predicted"/>
<protein>
    <submittedName>
        <fullName evidence="1">DNA-binding protein</fullName>
    </submittedName>
</protein>
<organism evidence="1 2">
    <name type="scientific">Erwinia tracheiphila</name>
    <dbReference type="NCBI Taxonomy" id="65700"/>
    <lineage>
        <taxon>Bacteria</taxon>
        <taxon>Pseudomonadati</taxon>
        <taxon>Pseudomonadota</taxon>
        <taxon>Gammaproteobacteria</taxon>
        <taxon>Enterobacterales</taxon>
        <taxon>Erwiniaceae</taxon>
        <taxon>Erwinia</taxon>
    </lineage>
</organism>
<dbReference type="EMBL" id="CP013970">
    <property type="protein sequence ID" value="AXF76039.1"/>
    <property type="molecule type" value="Genomic_DNA"/>
</dbReference>
<reference evidence="1 2" key="1">
    <citation type="submission" date="2016-01" db="EMBL/GenBank/DDBJ databases">
        <authorList>
            <person name="Oliw E.H."/>
        </authorList>
    </citation>
    <scope>NUCLEOTIDE SEQUENCE [LARGE SCALE GENOMIC DNA]</scope>
    <source>
        <strain evidence="1 2">MDcuke</strain>
    </source>
</reference>
<accession>A0A345CRH2</accession>
<dbReference type="InterPro" id="IPR010985">
    <property type="entry name" value="Ribbon_hlx_hlx"/>
</dbReference>
<evidence type="ECO:0000313" key="1">
    <source>
        <dbReference type="EMBL" id="AXF76039.1"/>
    </source>
</evidence>
<evidence type="ECO:0000313" key="2">
    <source>
        <dbReference type="Proteomes" id="UP000264980"/>
    </source>
</evidence>
<dbReference type="Proteomes" id="UP000264980">
    <property type="component" value="Chromosome"/>
</dbReference>
<dbReference type="RefSeq" id="WP_233481617.1">
    <property type="nucleotide sequence ID" value="NZ_CP013970.1"/>
</dbReference>
<dbReference type="GO" id="GO:0006355">
    <property type="term" value="P:regulation of DNA-templated transcription"/>
    <property type="evidence" value="ECO:0007669"/>
    <property type="project" value="InterPro"/>
</dbReference>
<name>A0A345CRH2_9GAMM</name>
<sequence length="48" mass="5718">MKVKTLRMPEWLEKAMEDLARKGDRSFSREAMIAMREYAERKGIKCPE</sequence>
<gene>
    <name evidence="1" type="ORF">AV903_08265</name>
</gene>
<dbReference type="GO" id="GO:0003677">
    <property type="term" value="F:DNA binding"/>
    <property type="evidence" value="ECO:0007669"/>
    <property type="project" value="UniProtKB-KW"/>
</dbReference>
<dbReference type="SUPFAM" id="SSF47598">
    <property type="entry name" value="Ribbon-helix-helix"/>
    <property type="match status" value="1"/>
</dbReference>
<keyword evidence="1" id="KW-0238">DNA-binding</keyword>
<dbReference type="AlphaFoldDB" id="A0A345CRH2"/>